<dbReference type="InterPro" id="IPR057326">
    <property type="entry name" value="KR_dom"/>
</dbReference>
<evidence type="ECO:0000313" key="5">
    <source>
        <dbReference type="EMBL" id="ACU73760.1"/>
    </source>
</evidence>
<dbReference type="PANTHER" id="PTHR45024:SF2">
    <property type="entry name" value="SCP2 DOMAIN-CONTAINING PROTEIN"/>
    <property type="match status" value="1"/>
</dbReference>
<evidence type="ECO:0000256" key="1">
    <source>
        <dbReference type="ARBA" id="ARBA00006484"/>
    </source>
</evidence>
<dbReference type="PANTHER" id="PTHR45024">
    <property type="entry name" value="DEHYDROGENASES, SHORT CHAIN"/>
    <property type="match status" value="1"/>
</dbReference>
<dbReference type="InterPro" id="IPR020904">
    <property type="entry name" value="Sc_DH/Rdtase_CS"/>
</dbReference>
<dbReference type="PROSITE" id="PS00061">
    <property type="entry name" value="ADH_SHORT"/>
    <property type="match status" value="1"/>
</dbReference>
<dbReference type="InParanoid" id="C7Q324"/>
<keyword evidence="6" id="KW-1185">Reference proteome</keyword>
<accession>C7Q324</accession>
<organism evidence="5 6">
    <name type="scientific">Catenulispora acidiphila (strain DSM 44928 / JCM 14897 / NBRC 102108 / NRRL B-24433 / ID139908)</name>
    <dbReference type="NCBI Taxonomy" id="479433"/>
    <lineage>
        <taxon>Bacteria</taxon>
        <taxon>Bacillati</taxon>
        <taxon>Actinomycetota</taxon>
        <taxon>Actinomycetes</taxon>
        <taxon>Catenulisporales</taxon>
        <taxon>Catenulisporaceae</taxon>
        <taxon>Catenulispora</taxon>
    </lineage>
</organism>
<dbReference type="GO" id="GO:0016491">
    <property type="term" value="F:oxidoreductase activity"/>
    <property type="evidence" value="ECO:0007669"/>
    <property type="project" value="UniProtKB-KW"/>
</dbReference>
<evidence type="ECO:0000313" key="6">
    <source>
        <dbReference type="Proteomes" id="UP000000851"/>
    </source>
</evidence>
<protein>
    <submittedName>
        <fullName evidence="5">Short-chain dehydrogenase/reductase SDR</fullName>
    </submittedName>
</protein>
<keyword evidence="2" id="KW-0560">Oxidoreductase</keyword>
<dbReference type="Proteomes" id="UP000000851">
    <property type="component" value="Chromosome"/>
</dbReference>
<comment type="similarity">
    <text evidence="1 3">Belongs to the short-chain dehydrogenases/reductases (SDR) family.</text>
</comment>
<name>C7Q324_CATAD</name>
<evidence type="ECO:0000256" key="2">
    <source>
        <dbReference type="ARBA" id="ARBA00023002"/>
    </source>
</evidence>
<evidence type="ECO:0000256" key="3">
    <source>
        <dbReference type="RuleBase" id="RU000363"/>
    </source>
</evidence>
<dbReference type="HOGENOM" id="CLU_010194_1_3_11"/>
<dbReference type="PRINTS" id="PR00081">
    <property type="entry name" value="GDHRDH"/>
</dbReference>
<dbReference type="AlphaFoldDB" id="C7Q324"/>
<proteinExistence type="inferred from homology"/>
<gene>
    <name evidence="5" type="ordered locus">Caci_4900</name>
</gene>
<dbReference type="InterPro" id="IPR002347">
    <property type="entry name" value="SDR_fam"/>
</dbReference>
<feature type="domain" description="Ketoreductase" evidence="4">
    <location>
        <begin position="23"/>
        <end position="198"/>
    </location>
</feature>
<sequence length="319" mass="32400">MFGKLLTAVTTMPKLCRMILTDKVAVVTGSGRGLGLAYARALAAAGAAVVVNDVDADAARAAAAQIEAAGGRAVAEVAAVGTTEAADALVRRAVDSFGRLDVMVTNAGVLRDKVLWKMSDEDFDTVVQVHLRGTFTCARAAAAHMREQGTGGRIIVAGSPAGQRGNFGQTNYSAAKAGIAAMVRTWSMELARADITANAVIPVAATAMTKTIAAFAPHVEALEDHGTPLPDALRKGEGFGTPEDAAPLVVFLASDAAAGITGQCIGIGGDKLALWSHPQEISVAYADGGWSAEAIAAAWPVSVGRTPETVGVPAPGTGL</sequence>
<dbReference type="Gene3D" id="3.40.50.720">
    <property type="entry name" value="NAD(P)-binding Rossmann-like Domain"/>
    <property type="match status" value="1"/>
</dbReference>
<dbReference type="STRING" id="479433.Caci_4900"/>
<dbReference type="InterPro" id="IPR036291">
    <property type="entry name" value="NAD(P)-bd_dom_sf"/>
</dbReference>
<dbReference type="KEGG" id="cai:Caci_4900"/>
<reference evidence="5 6" key="1">
    <citation type="journal article" date="2009" name="Stand. Genomic Sci.">
        <title>Complete genome sequence of Catenulispora acidiphila type strain (ID 139908).</title>
        <authorList>
            <person name="Copeland A."/>
            <person name="Lapidus A."/>
            <person name="Glavina Del Rio T."/>
            <person name="Nolan M."/>
            <person name="Lucas S."/>
            <person name="Chen F."/>
            <person name="Tice H."/>
            <person name="Cheng J.F."/>
            <person name="Bruce D."/>
            <person name="Goodwin L."/>
            <person name="Pitluck S."/>
            <person name="Mikhailova N."/>
            <person name="Pati A."/>
            <person name="Ivanova N."/>
            <person name="Mavromatis K."/>
            <person name="Chen A."/>
            <person name="Palaniappan K."/>
            <person name="Chain P."/>
            <person name="Land M."/>
            <person name="Hauser L."/>
            <person name="Chang Y.J."/>
            <person name="Jeffries C.D."/>
            <person name="Chertkov O."/>
            <person name="Brettin T."/>
            <person name="Detter J.C."/>
            <person name="Han C."/>
            <person name="Ali Z."/>
            <person name="Tindall B.J."/>
            <person name="Goker M."/>
            <person name="Bristow J."/>
            <person name="Eisen J.A."/>
            <person name="Markowitz V."/>
            <person name="Hugenholtz P."/>
            <person name="Kyrpides N.C."/>
            <person name="Klenk H.P."/>
        </authorList>
    </citation>
    <scope>NUCLEOTIDE SEQUENCE [LARGE SCALE GENOMIC DNA]</scope>
    <source>
        <strain evidence="6">DSM 44928 / JCM 14897 / NBRC 102108 / NRRL B-24433 / ID139908</strain>
    </source>
</reference>
<dbReference type="InterPro" id="IPR051687">
    <property type="entry name" value="Peroxisomal_Beta-Oxidation"/>
</dbReference>
<dbReference type="PRINTS" id="PR00080">
    <property type="entry name" value="SDRFAMILY"/>
</dbReference>
<dbReference type="SUPFAM" id="SSF51735">
    <property type="entry name" value="NAD(P)-binding Rossmann-fold domains"/>
    <property type="match status" value="1"/>
</dbReference>
<dbReference type="FunFam" id="3.40.50.720:FF:000173">
    <property type="entry name" value="3-oxoacyl-[acyl-carrier protein] reductase"/>
    <property type="match status" value="1"/>
</dbReference>
<dbReference type="EMBL" id="CP001700">
    <property type="protein sequence ID" value="ACU73760.1"/>
    <property type="molecule type" value="Genomic_DNA"/>
</dbReference>
<evidence type="ECO:0000259" key="4">
    <source>
        <dbReference type="SMART" id="SM00822"/>
    </source>
</evidence>
<dbReference type="eggNOG" id="COG1028">
    <property type="taxonomic scope" value="Bacteria"/>
</dbReference>
<dbReference type="SMART" id="SM00822">
    <property type="entry name" value="PKS_KR"/>
    <property type="match status" value="1"/>
</dbReference>
<dbReference type="Pfam" id="PF00106">
    <property type="entry name" value="adh_short"/>
    <property type="match status" value="1"/>
</dbReference>